<dbReference type="Proteomes" id="UP000006038">
    <property type="component" value="Chromosome 3"/>
</dbReference>
<dbReference type="EnsemblPlants" id="OB03G20480.1">
    <property type="protein sequence ID" value="OB03G20480.1"/>
    <property type="gene ID" value="OB03G20480"/>
</dbReference>
<feature type="compositionally biased region" description="Basic and acidic residues" evidence="1">
    <location>
        <begin position="48"/>
        <end position="73"/>
    </location>
</feature>
<evidence type="ECO:0000313" key="3">
    <source>
        <dbReference type="Proteomes" id="UP000006038"/>
    </source>
</evidence>
<evidence type="ECO:0000256" key="1">
    <source>
        <dbReference type="SAM" id="MobiDB-lite"/>
    </source>
</evidence>
<proteinExistence type="predicted"/>
<organism evidence="2">
    <name type="scientific">Oryza brachyantha</name>
    <name type="common">malo sina</name>
    <dbReference type="NCBI Taxonomy" id="4533"/>
    <lineage>
        <taxon>Eukaryota</taxon>
        <taxon>Viridiplantae</taxon>
        <taxon>Streptophyta</taxon>
        <taxon>Embryophyta</taxon>
        <taxon>Tracheophyta</taxon>
        <taxon>Spermatophyta</taxon>
        <taxon>Magnoliopsida</taxon>
        <taxon>Liliopsida</taxon>
        <taxon>Poales</taxon>
        <taxon>Poaceae</taxon>
        <taxon>BOP clade</taxon>
        <taxon>Oryzoideae</taxon>
        <taxon>Oryzeae</taxon>
        <taxon>Oryzinae</taxon>
        <taxon>Oryza</taxon>
    </lineage>
</organism>
<name>J3LLX2_ORYBR</name>
<reference evidence="2" key="2">
    <citation type="submission" date="2013-04" db="UniProtKB">
        <authorList>
            <consortium name="EnsemblPlants"/>
        </authorList>
    </citation>
    <scope>IDENTIFICATION</scope>
</reference>
<dbReference type="Gramene" id="OB03G20480.1">
    <property type="protein sequence ID" value="OB03G20480.1"/>
    <property type="gene ID" value="OB03G20480"/>
</dbReference>
<dbReference type="eggNOG" id="ENOG502R59G">
    <property type="taxonomic scope" value="Eukaryota"/>
</dbReference>
<dbReference type="AlphaFoldDB" id="J3LLX2"/>
<keyword evidence="3" id="KW-1185">Reference proteome</keyword>
<accession>J3LLX2</accession>
<reference evidence="2" key="1">
    <citation type="journal article" date="2013" name="Nat. Commun.">
        <title>Whole-genome sequencing of Oryza brachyantha reveals mechanisms underlying Oryza genome evolution.</title>
        <authorList>
            <person name="Chen J."/>
            <person name="Huang Q."/>
            <person name="Gao D."/>
            <person name="Wang J."/>
            <person name="Lang Y."/>
            <person name="Liu T."/>
            <person name="Li B."/>
            <person name="Bai Z."/>
            <person name="Luis Goicoechea J."/>
            <person name="Liang C."/>
            <person name="Chen C."/>
            <person name="Zhang W."/>
            <person name="Sun S."/>
            <person name="Liao Y."/>
            <person name="Zhang X."/>
            <person name="Yang L."/>
            <person name="Song C."/>
            <person name="Wang M."/>
            <person name="Shi J."/>
            <person name="Liu G."/>
            <person name="Liu J."/>
            <person name="Zhou H."/>
            <person name="Zhou W."/>
            <person name="Yu Q."/>
            <person name="An N."/>
            <person name="Chen Y."/>
            <person name="Cai Q."/>
            <person name="Wang B."/>
            <person name="Liu B."/>
            <person name="Min J."/>
            <person name="Huang Y."/>
            <person name="Wu H."/>
            <person name="Li Z."/>
            <person name="Zhang Y."/>
            <person name="Yin Y."/>
            <person name="Song W."/>
            <person name="Jiang J."/>
            <person name="Jackson S.A."/>
            <person name="Wing R.A."/>
            <person name="Wang J."/>
            <person name="Chen M."/>
        </authorList>
    </citation>
    <scope>NUCLEOTIDE SEQUENCE [LARGE SCALE GENOMIC DNA]</scope>
    <source>
        <strain evidence="2">cv. IRGC 101232</strain>
    </source>
</reference>
<sequence>VTSVELRDVIPDEEEYGLVLRDVGEAMEAAVVVVFRVGVRGRDAEQPGDVLERGVEQREGAGEAGHRVEREEAAEAGVALEAPGRHPHGLVERPHGVGNNARRGARTAPPAPPAASAASFSARDRRSMHSARKHCHPACFATWSASWIGFASIAFTPSPIL</sequence>
<feature type="region of interest" description="Disordered" evidence="1">
    <location>
        <begin position="48"/>
        <end position="125"/>
    </location>
</feature>
<evidence type="ECO:0000313" key="2">
    <source>
        <dbReference type="EnsemblPlants" id="OB03G20480.1"/>
    </source>
</evidence>
<protein>
    <submittedName>
        <fullName evidence="2">Uncharacterized protein</fullName>
    </submittedName>
</protein>
<dbReference type="HOGENOM" id="CLU_1648064_0_0_1"/>